<evidence type="ECO:0000313" key="3">
    <source>
        <dbReference type="EMBL" id="KZA11463.1"/>
    </source>
</evidence>
<geneLocation type="plasmid" evidence="1 9">
    <name>p1AB5075</name>
</geneLocation>
<evidence type="ECO:0000313" key="7">
    <source>
        <dbReference type="EMBL" id="QTK45702.1"/>
    </source>
</evidence>
<dbReference type="EMBL" id="NEPB01000034">
    <property type="protein sequence ID" value="PRN33068.1"/>
    <property type="molecule type" value="Genomic_DNA"/>
</dbReference>
<evidence type="ECO:0000313" key="9">
    <source>
        <dbReference type="Proteomes" id="UP000032746"/>
    </source>
</evidence>
<dbReference type="EMBL" id="JACSVK010000865">
    <property type="protein sequence ID" value="MBD0222891.1"/>
    <property type="molecule type" value="Genomic_DNA"/>
</dbReference>
<dbReference type="Proteomes" id="UP000076296">
    <property type="component" value="Unassembled WGS sequence"/>
</dbReference>
<reference evidence="3 10" key="4">
    <citation type="submission" date="2016-01" db="EMBL/GenBank/DDBJ databases">
        <title>Draft sequences of Acinetobacter baumannii isolates from wounded military personnel.</title>
        <authorList>
            <person name="Arivett B.A."/>
            <person name="Fiester S.E."/>
            <person name="Ream D.C."/>
            <person name="Actis L.A."/>
        </authorList>
    </citation>
    <scope>NUCLEOTIDE SEQUENCE [LARGE SCALE GENOMIC DNA]</scope>
    <source>
        <strain evidence="3 10">AB2828</strain>
    </source>
</reference>
<reference evidence="8 12" key="6">
    <citation type="submission" date="2018-12" db="EMBL/GenBank/DDBJ databases">
        <title>Draft Genome Sequences Human Pathogenic Acinetobacter baumannii Strains.</title>
        <authorList>
            <person name="Madhi M."/>
            <person name="Ronco T."/>
            <person name="Olsen R.H."/>
            <person name="Hassani A."/>
        </authorList>
    </citation>
    <scope>NUCLEOTIDE SEQUENCE [LARGE SCALE GENOMIC DNA]</scope>
    <source>
        <strain evidence="8 12">AB3</strain>
    </source>
</reference>
<dbReference type="Proteomes" id="UP000268239">
    <property type="component" value="Unassembled WGS sequence"/>
</dbReference>
<accession>A0A0B3YTZ5</accession>
<evidence type="ECO:0000313" key="10">
    <source>
        <dbReference type="Proteomes" id="UP000076296"/>
    </source>
</evidence>
<gene>
    <name evidence="1" type="ORF">ABUW_4011</name>
    <name evidence="6" type="ORF">B9W25_13635</name>
    <name evidence="8" type="ORF">EJ062_01045</name>
    <name evidence="5" type="ORF">F2P40_17410</name>
    <name evidence="4" type="ORF">IAG11_24025</name>
    <name evidence="7" type="ORF">J6E47_20910</name>
    <name evidence="3" type="ORF">LV35_03763</name>
</gene>
<reference evidence="5 13" key="7">
    <citation type="submission" date="2019-10" db="EMBL/GenBank/DDBJ databases">
        <title>Genetic environment of the oxa23 gene and comparative analysis of carbapenem resistant Acinetobacter baumannii isolates belonging to global clone 1, lineage 2 recovered in a burns hospital outbreak in 2012-2013.</title>
        <authorList>
            <person name="Douraghi M."/>
            <person name="Aris P."/>
            <person name="Kenyon J."/>
            <person name="Hamidian M."/>
        </authorList>
    </citation>
    <scope>NUCLEOTIDE SEQUENCE [LARGE SCALE GENOMIC DNA]</scope>
    <source>
        <strain evidence="5 13">ABS103</strain>
    </source>
</reference>
<evidence type="ECO:0000313" key="13">
    <source>
        <dbReference type="Proteomes" id="UP000461234"/>
    </source>
</evidence>
<organism evidence="5 13">
    <name type="scientific">Acinetobacter baumannii</name>
    <dbReference type="NCBI Taxonomy" id="470"/>
    <lineage>
        <taxon>Bacteria</taxon>
        <taxon>Pseudomonadati</taxon>
        <taxon>Pseudomonadota</taxon>
        <taxon>Gammaproteobacteria</taxon>
        <taxon>Moraxellales</taxon>
        <taxon>Moraxellaceae</taxon>
        <taxon>Acinetobacter</taxon>
        <taxon>Acinetobacter calcoaceticus/baumannii complex</taxon>
    </lineage>
</organism>
<dbReference type="AlphaFoldDB" id="A0A0B3YTZ5"/>
<geneLocation type="plasmid" evidence="7 14">
    <name>p2KSK6</name>
</geneLocation>
<dbReference type="Proteomes" id="UP000664966">
    <property type="component" value="Plasmid p2KSK6"/>
</dbReference>
<dbReference type="EMBL" id="KR535992">
    <property type="protein sequence ID" value="ALN43334.1"/>
    <property type="molecule type" value="Genomic_DNA"/>
</dbReference>
<evidence type="ECO:0000313" key="14">
    <source>
        <dbReference type="Proteomes" id="UP000664966"/>
    </source>
</evidence>
<dbReference type="EMBL" id="RXLU01000003">
    <property type="protein sequence ID" value="RTQ85679.1"/>
    <property type="molecule type" value="Genomic_DNA"/>
</dbReference>
<evidence type="ECO:0000313" key="2">
    <source>
        <dbReference type="EMBL" id="ALN43334.1"/>
    </source>
</evidence>
<dbReference type="Proteomes" id="UP000032746">
    <property type="component" value="Plasmid p1AB5075"/>
</dbReference>
<geneLocation type="plasmid" evidence="2">
    <name>pA105-1</name>
</geneLocation>
<keyword evidence="1" id="KW-0614">Plasmid</keyword>
<dbReference type="Proteomes" id="UP000461234">
    <property type="component" value="Unassembled WGS sequence"/>
</dbReference>
<name>A0A0B3YTZ5_ACIBA</name>
<proteinExistence type="predicted"/>
<evidence type="ECO:0000313" key="11">
    <source>
        <dbReference type="Proteomes" id="UP000237823"/>
    </source>
</evidence>
<dbReference type="PATRIC" id="fig|470.1325.peg.3346"/>
<sequence length="71" mass="8322">MNGELIQFPKTCSICDQYSQSFQEIEQDENCFNKEYICQDCIDLTNGIDILEKQMLEDHHKTKKLYIVSGN</sequence>
<reference evidence="1 9" key="1">
    <citation type="journal article" date="2015" name="J. Bacteriol.">
        <title>Resources for Genetic and Genomic Analysis of Emerging Pathogen Acinetobacter baumannii.</title>
        <authorList>
            <person name="Gallagher L.A."/>
            <person name="Ramage E."/>
            <person name="Weiss E.J."/>
            <person name="Radey M."/>
            <person name="Hayden H.S."/>
            <person name="Held K.G."/>
            <person name="Huse H.K."/>
            <person name="Zurawski D.V."/>
            <person name="Brittnacher M.J."/>
            <person name="Manoil C."/>
        </authorList>
    </citation>
    <scope>NUCLEOTIDE SEQUENCE [LARGE SCALE GENOMIC DNA]</scope>
    <source>
        <strain evidence="1 9">AB5075-UW</strain>
        <plasmid evidence="1 9">p1AB5075</plasmid>
    </source>
</reference>
<protein>
    <submittedName>
        <fullName evidence="5">Uncharacterized protein</fullName>
    </submittedName>
</protein>
<evidence type="ECO:0000313" key="12">
    <source>
        <dbReference type="Proteomes" id="UP000268239"/>
    </source>
</evidence>
<evidence type="ECO:0000313" key="1">
    <source>
        <dbReference type="EMBL" id="AKA33582.1"/>
    </source>
</evidence>
<dbReference type="EMBL" id="WIOC01000029">
    <property type="protein sequence ID" value="MQR51077.1"/>
    <property type="molecule type" value="Genomic_DNA"/>
</dbReference>
<reference evidence="4" key="8">
    <citation type="submission" date="2020-08" db="EMBL/GenBank/DDBJ databases">
        <title>Diversity of carbapenem-resistant Acinetobacter baumannii and bacteriophage-mediated spread of the Oxa23 carbapenemase.</title>
        <authorList>
            <person name="Abouelfetouh A."/>
            <person name="Mattock J."/>
            <person name="Turner D."/>
            <person name="Li E."/>
            <person name="Evans B.A."/>
        </authorList>
    </citation>
    <scope>NUCLEOTIDE SEQUENCE</scope>
    <source>
        <strain evidence="4">A86</strain>
    </source>
</reference>
<dbReference type="Proteomes" id="UP000237823">
    <property type="component" value="Unassembled WGS sequence"/>
</dbReference>
<evidence type="ECO:0000313" key="5">
    <source>
        <dbReference type="EMBL" id="MQR51077.1"/>
    </source>
</evidence>
<reference evidence="9" key="2">
    <citation type="submission" date="2015-03" db="EMBL/GenBank/DDBJ databases">
        <authorList>
            <person name="Gallagher L.A."/>
            <person name="Hayden H.S."/>
            <person name="Weiss E.J."/>
            <person name="Hager K.R."/>
            <person name="Ramage E."/>
            <person name="Radey M.R."/>
            <person name="Bydalek R."/>
            <person name="Manoil C."/>
            <person name="Miller S.I."/>
            <person name="Brittnacher M.J."/>
        </authorList>
    </citation>
    <scope>NUCLEOTIDE SEQUENCE [LARGE SCALE GENOMIC DNA]</scope>
    <source>
        <strain evidence="9">AB5075-UW</strain>
        <plasmid evidence="9">p1AB5075</plasmid>
    </source>
</reference>
<dbReference type="EMBL" id="LRDT01000050">
    <property type="protein sequence ID" value="KZA11463.1"/>
    <property type="molecule type" value="Genomic_DNA"/>
</dbReference>
<dbReference type="EMBL" id="CP072272">
    <property type="protein sequence ID" value="QTK45702.1"/>
    <property type="molecule type" value="Genomic_DNA"/>
</dbReference>
<dbReference type="Proteomes" id="UP000634608">
    <property type="component" value="Unassembled WGS sequence"/>
</dbReference>
<dbReference type="RefSeq" id="WP_001012847.1">
    <property type="nucleotide sequence ID" value="NC_025104.1"/>
</dbReference>
<dbReference type="EMBL" id="CP008707">
    <property type="protein sequence ID" value="AKA33582.1"/>
    <property type="molecule type" value="Genomic_DNA"/>
</dbReference>
<reference evidence="6 11" key="5">
    <citation type="submission" date="2017-04" db="EMBL/GenBank/DDBJ databases">
        <title>Comparison of Acinetobacter baumannii whole genome sequences from two major hospitals in Kuwait.</title>
        <authorList>
            <person name="Nasser K."/>
            <person name="Habibi N."/>
            <person name="Khan M.W."/>
            <person name="Purohit P."/>
            <person name="Al-Obaid I."/>
            <person name="Dhar R."/>
            <person name="Al-Fouzan W."/>
            <person name="Mustafa A.S."/>
        </authorList>
    </citation>
    <scope>NUCLEOTIDE SEQUENCE [LARGE SCALE GENOMIC DNA]</scope>
    <source>
        <strain evidence="6 11">KUFAR57</strain>
    </source>
</reference>
<reference evidence="2" key="3">
    <citation type="journal article" date="2016" name="Antimicrob. Agents Chemother.">
        <title>Novel Aminoglycoside Resistance Transposons and Transposon-Derived Circular Forms Detected in Carbapenem-Resistant Acinetobacter baumannii Clinical Isolates.</title>
        <authorList>
            <person name="Karah N."/>
            <person name="Dwibedi C.K."/>
            <person name="Sjostrom K."/>
            <person name="Edquist P."/>
            <person name="Johansson A."/>
            <person name="Wai S.N."/>
            <person name="Uhlin B.E."/>
        </authorList>
    </citation>
    <scope>NUCLEOTIDE SEQUENCE</scope>
    <source>
        <strain evidence="2">A105</strain>
        <plasmid evidence="2">pA105-1</plasmid>
    </source>
</reference>
<evidence type="ECO:0000313" key="8">
    <source>
        <dbReference type="EMBL" id="RTQ85679.1"/>
    </source>
</evidence>
<evidence type="ECO:0000313" key="4">
    <source>
        <dbReference type="EMBL" id="MBD0222891.1"/>
    </source>
</evidence>
<evidence type="ECO:0000313" key="6">
    <source>
        <dbReference type="EMBL" id="PRN33068.1"/>
    </source>
</evidence>
<reference evidence="7" key="9">
    <citation type="submission" date="2021-03" db="EMBL/GenBank/DDBJ databases">
        <title>Complete genome sequencing of Acinetobacter baumannii.</title>
        <authorList>
            <person name="Yadav B."/>
            <person name="Makwana N."/>
            <person name="Kharat A.S."/>
            <person name="Veeraraghavan B."/>
            <person name="Vijayakumar S."/>
            <person name="Priya M."/>
        </authorList>
    </citation>
    <scope>NUCLEOTIDE SEQUENCE</scope>
    <source>
        <strain evidence="7">KSK6</strain>
        <plasmid evidence="7">p2KSK6</plasmid>
    </source>
</reference>